<keyword evidence="2" id="KW-1185">Reference proteome</keyword>
<reference evidence="1 2" key="1">
    <citation type="journal article" date="2015" name="Genome Announc.">
        <title>Expanding the biotechnology potential of lactobacilli through comparative genomics of 213 strains and associated genera.</title>
        <authorList>
            <person name="Sun Z."/>
            <person name="Harris H.M."/>
            <person name="McCann A."/>
            <person name="Guo C."/>
            <person name="Argimon S."/>
            <person name="Zhang W."/>
            <person name="Yang X."/>
            <person name="Jeffery I.B."/>
            <person name="Cooney J.C."/>
            <person name="Kagawa T.F."/>
            <person name="Liu W."/>
            <person name="Song Y."/>
            <person name="Salvetti E."/>
            <person name="Wrobel A."/>
            <person name="Rasinkangas P."/>
            <person name="Parkhill J."/>
            <person name="Rea M.C."/>
            <person name="O'Sullivan O."/>
            <person name="Ritari J."/>
            <person name="Douillard F.P."/>
            <person name="Paul Ross R."/>
            <person name="Yang R."/>
            <person name="Briner A.E."/>
            <person name="Felis G.E."/>
            <person name="de Vos W.M."/>
            <person name="Barrangou R."/>
            <person name="Klaenhammer T.R."/>
            <person name="Caufield P.W."/>
            <person name="Cui Y."/>
            <person name="Zhang H."/>
            <person name="O'Toole P.W."/>
        </authorList>
    </citation>
    <scope>NUCLEOTIDE SEQUENCE [LARGE SCALE GENOMIC DNA]</scope>
    <source>
        <strain evidence="1 2">JCM 15530</strain>
    </source>
</reference>
<evidence type="ECO:0000313" key="2">
    <source>
        <dbReference type="Proteomes" id="UP000050911"/>
    </source>
</evidence>
<comment type="caution">
    <text evidence="1">The sequence shown here is derived from an EMBL/GenBank/DDBJ whole genome shotgun (WGS) entry which is preliminary data.</text>
</comment>
<sequence length="474" mass="54392">MSQEPTHQLQRAIISEQLGLTNYQLNKYLVTMNADLATVSEERPSFIDEVTKGIWTGHNITTFITQKIALLYLNRSNLFPAFEYRAFYDNSDIKANVYATEHFQTESTFYKNDRKLKKTLAANNFDSISGVNQEHEFIMRLRLFQLYYTTFTGIERPLPALNELSDQLCSQLQKLFPAELSPTQSVKLETLLKIWILRQRNHSLIETATLTEPLRDGTYQAVAAVLTQGLGPDLTPSTAEIDYVFSFLLTQGFLGLDDVTYVEQNFPIATTLSTEFLTQLTEKAVLTEDTDLASTGLYEQLLAVNLQFTTFYVEPTTFISSDQVSFFKDLYPTFDLIIRDFLSAVKNLVSFDLSDHMIVNLYFSYMFCMINSIPTSNTKDRIFVCVDFSEGPLYTNYVIQSLQAFNHAHIVIQRQLTDQTDIYISDFHSMLVTVPQVIWLDPPTAQDWSGLADIILNIKQTRLQHLFPDYDWSD</sequence>
<protein>
    <recommendedName>
        <fullName evidence="3">Mga helix-turn-helix domain-containing protein</fullName>
    </recommendedName>
</protein>
<evidence type="ECO:0008006" key="3">
    <source>
        <dbReference type="Google" id="ProtNLM"/>
    </source>
</evidence>
<dbReference type="PATRIC" id="fig|1302272.5.peg.915"/>
<dbReference type="AlphaFoldDB" id="A0A0R1HSZ2"/>
<organism evidence="1 2">
    <name type="scientific">Secundilactobacillus kimchicus JCM 15530</name>
    <dbReference type="NCBI Taxonomy" id="1302272"/>
    <lineage>
        <taxon>Bacteria</taxon>
        <taxon>Bacillati</taxon>
        <taxon>Bacillota</taxon>
        <taxon>Bacilli</taxon>
        <taxon>Lactobacillales</taxon>
        <taxon>Lactobacillaceae</taxon>
        <taxon>Secundilactobacillus</taxon>
    </lineage>
</organism>
<accession>A0A0R1HSZ2</accession>
<gene>
    <name evidence="1" type="ORF">FC96_GL000912</name>
</gene>
<proteinExistence type="predicted"/>
<evidence type="ECO:0000313" key="1">
    <source>
        <dbReference type="EMBL" id="KRK46852.1"/>
    </source>
</evidence>
<dbReference type="Proteomes" id="UP000050911">
    <property type="component" value="Unassembled WGS sequence"/>
</dbReference>
<dbReference type="EMBL" id="AZCX01000016">
    <property type="protein sequence ID" value="KRK46852.1"/>
    <property type="molecule type" value="Genomic_DNA"/>
</dbReference>
<dbReference type="STRING" id="1302272.FC96_GL000912"/>
<name>A0A0R1HSZ2_9LACO</name>